<gene>
    <name evidence="2" type="ORF">METZ01_LOCUS118191</name>
</gene>
<reference evidence="2" key="1">
    <citation type="submission" date="2018-05" db="EMBL/GenBank/DDBJ databases">
        <authorList>
            <person name="Lanie J.A."/>
            <person name="Ng W.-L."/>
            <person name="Kazmierczak K.M."/>
            <person name="Andrzejewski T.M."/>
            <person name="Davidsen T.M."/>
            <person name="Wayne K.J."/>
            <person name="Tettelin H."/>
            <person name="Glass J.I."/>
            <person name="Rusch D."/>
            <person name="Podicherti R."/>
            <person name="Tsui H.-C.T."/>
            <person name="Winkler M.E."/>
        </authorList>
    </citation>
    <scope>NUCLEOTIDE SEQUENCE</scope>
</reference>
<name>A0A381XMB2_9ZZZZ</name>
<feature type="transmembrane region" description="Helical" evidence="1">
    <location>
        <begin position="53"/>
        <end position="73"/>
    </location>
</feature>
<evidence type="ECO:0000256" key="1">
    <source>
        <dbReference type="SAM" id="Phobius"/>
    </source>
</evidence>
<evidence type="ECO:0008006" key="3">
    <source>
        <dbReference type="Google" id="ProtNLM"/>
    </source>
</evidence>
<dbReference type="EMBL" id="UINC01015534">
    <property type="protein sequence ID" value="SVA65337.1"/>
    <property type="molecule type" value="Genomic_DNA"/>
</dbReference>
<feature type="transmembrane region" description="Helical" evidence="1">
    <location>
        <begin position="139"/>
        <end position="164"/>
    </location>
</feature>
<feature type="transmembrane region" description="Helical" evidence="1">
    <location>
        <begin position="79"/>
        <end position="99"/>
    </location>
</feature>
<feature type="transmembrane region" description="Helical" evidence="1">
    <location>
        <begin position="171"/>
        <end position="194"/>
    </location>
</feature>
<keyword evidence="1" id="KW-0812">Transmembrane</keyword>
<dbReference type="PANTHER" id="PTHR33451:SF3">
    <property type="entry name" value="MALATE-2H(+)_NA(+)-LACTATE ANTIPORTER"/>
    <property type="match status" value="1"/>
</dbReference>
<keyword evidence="1" id="KW-1133">Transmembrane helix</keyword>
<proteinExistence type="predicted"/>
<dbReference type="PANTHER" id="PTHR33451">
    <property type="entry name" value="MALATE-2H(+)/NA(+)-LACTATE ANTIPORTER"/>
    <property type="match status" value="1"/>
</dbReference>
<protein>
    <recommendedName>
        <fullName evidence="3">Na+/H+ antiporter NhaC-like C-terminal domain-containing protein</fullName>
    </recommendedName>
</protein>
<sequence>MIDIMLLTCIERNLLFVQDIPSIIHAVNKPLVIHVQIELFVAMSKTIRTPGMFASLLPLIAMFAFVLVGYGLYGVKIELIIIASAIVAGVVAVRMGHTWEEIQRSMAEKLVQALPAALILIAVGLLIGTWVISGTIPMMVYYGLILIDPVYLYITAFLVTLVISSSTGTSFGAAGTIGVALMGVAAGLGVSLPITA</sequence>
<organism evidence="2">
    <name type="scientific">marine metagenome</name>
    <dbReference type="NCBI Taxonomy" id="408172"/>
    <lineage>
        <taxon>unclassified sequences</taxon>
        <taxon>metagenomes</taxon>
        <taxon>ecological metagenomes</taxon>
    </lineage>
</organism>
<keyword evidence="1" id="KW-0472">Membrane</keyword>
<accession>A0A381XMB2</accession>
<evidence type="ECO:0000313" key="2">
    <source>
        <dbReference type="EMBL" id="SVA65337.1"/>
    </source>
</evidence>
<feature type="non-terminal residue" evidence="2">
    <location>
        <position position="196"/>
    </location>
</feature>
<feature type="transmembrane region" description="Helical" evidence="1">
    <location>
        <begin position="111"/>
        <end position="133"/>
    </location>
</feature>
<dbReference type="InterPro" id="IPR052180">
    <property type="entry name" value="NhaC_Na-H+_Antiporter"/>
</dbReference>
<dbReference type="AlphaFoldDB" id="A0A381XMB2"/>